<dbReference type="PANTHER" id="PTHR36848">
    <property type="entry name" value="DNA-BINDING PROTEIN (PUTATIVE SECRETED PROTEIN)-RELATED"/>
    <property type="match status" value="1"/>
</dbReference>
<protein>
    <recommendedName>
        <fullName evidence="4">Secreted protein</fullName>
    </recommendedName>
</protein>
<feature type="chain" id="PRO_5007803051" description="Secreted protein" evidence="1">
    <location>
        <begin position="20"/>
        <end position="1021"/>
    </location>
</feature>
<comment type="caution">
    <text evidence="2">The sequence shown here is derived from an EMBL/GenBank/DDBJ whole genome shotgun (WGS) entry which is preliminary data.</text>
</comment>
<dbReference type="AlphaFoldDB" id="A0A135T346"/>
<evidence type="ECO:0008006" key="4">
    <source>
        <dbReference type="Google" id="ProtNLM"/>
    </source>
</evidence>
<organism evidence="2 3">
    <name type="scientific">Colletotrichum simmondsii</name>
    <dbReference type="NCBI Taxonomy" id="703756"/>
    <lineage>
        <taxon>Eukaryota</taxon>
        <taxon>Fungi</taxon>
        <taxon>Dikarya</taxon>
        <taxon>Ascomycota</taxon>
        <taxon>Pezizomycotina</taxon>
        <taxon>Sordariomycetes</taxon>
        <taxon>Hypocreomycetidae</taxon>
        <taxon>Glomerellales</taxon>
        <taxon>Glomerellaceae</taxon>
        <taxon>Colletotrichum</taxon>
        <taxon>Colletotrichum acutatum species complex</taxon>
    </lineage>
</organism>
<dbReference type="InterPro" id="IPR008979">
    <property type="entry name" value="Galactose-bd-like_sf"/>
</dbReference>
<sequence>MALIHALYGLLALPVACHAKAPEYSPVDDRGTFESPAVKVRPKFRYWLPDASVDIDTFSDDIAQIGQRGAGGIELLNYFNYGGAQGPPPEEVDWNVYGYATPAYRQVLEAALQATKDGGLIMDFAMGPQSGQGVPAEPDEVGLSWELVTFNATFTGNFDGQIPGWGSGDFVSLSTFDVVGTRIVTGLAQRPANKTEYVVSASSLTDLTDKVSSDGSISVSPSSMGSNSSFLFASYARRSYARAAIATSQDPQNFLQNGSFAVDHFSPAGARLTTSFLEAHIITSNSSIRSLFKDVGQYIWEDSVEVPAPTYWTPELLTRFRQQHNYDLLPYVPLLVGFNGDLMLDDPPISIVSDDPQHATIVDDYRSTMTSLYKEYLTAMGDWVHDYLGLEFSAQVGYNLPVDMLSSIPYVDVPETETLAFLNNIDGFRQFSGAANLANQKIISIELGADFGQTYSQTLATIIEESSRAYAVGVNQIVIHGAAYSGSYPQTTYPGFASFGYTFGGQHSRHQPAWDLGYEQMLDWLARTQFVLQSGTPKVDLVFWDKQAAQDPFPESLYKDIDLSDAGYSYTYLSPDNFALPQAVVGDGVLAPSTLGAKALVLRQNDTLTLFGVEKLAEYAGVGLPIIIQGNLPTRFSTNNASGVASATATLRSIVSLPNVHQTHANASSSGSSPTGLIPILTTLGLKPRTAIRSSGVWYTRYLSSSSDGTTSVFIFSDSTNATEGTINIDAIGVPMMLDLWNGAKSRIPEYKIDGQDGTITLSLNLAAKQAIIIHFDDTEDPTSIHVTDAPKEVLGYVSDCSDSIVAKIGALPAQTNQITLSDNTTIKLDSFVGMIPAAFNLSNWTLIAEKWVPPTNISNLEGVVKTNITLNLPGEVLMSWTAIEGLVNTSGIGLYSNSFTWNFNDTSLGAYLKIPAAGVVQGMSVSINGRSLPNVDIFAPMLDITEFLTPGKIVLEVRVSTTLWNSLRPIWTQLRTGGIKPEFTIESLLASPRTAFLAAEQAYGLVGAVQIIPYTTLKIT</sequence>
<evidence type="ECO:0000313" key="3">
    <source>
        <dbReference type="Proteomes" id="UP000070328"/>
    </source>
</evidence>
<accession>A0A135T346</accession>
<keyword evidence="1" id="KW-0732">Signal</keyword>
<gene>
    <name evidence="2" type="ORF">CSIM01_09548</name>
</gene>
<dbReference type="Pfam" id="PF17132">
    <property type="entry name" value="Glyco_hydro_106"/>
    <property type="match status" value="1"/>
</dbReference>
<dbReference type="InterPro" id="IPR053161">
    <property type="entry name" value="Ulvan_degrading_GH"/>
</dbReference>
<proteinExistence type="predicted"/>
<dbReference type="OrthoDB" id="2588159at2759"/>
<feature type="signal peptide" evidence="1">
    <location>
        <begin position="1"/>
        <end position="19"/>
    </location>
</feature>
<reference evidence="2 3" key="1">
    <citation type="submission" date="2014-02" db="EMBL/GenBank/DDBJ databases">
        <title>The genome sequence of Colletotrichum simmondsii CBS122122.</title>
        <authorList>
            <person name="Baroncelli R."/>
            <person name="Thon M.R."/>
        </authorList>
    </citation>
    <scope>NUCLEOTIDE SEQUENCE [LARGE SCALE GENOMIC DNA]</scope>
    <source>
        <strain evidence="2 3">CBS122122</strain>
    </source>
</reference>
<name>A0A135T346_9PEZI</name>
<evidence type="ECO:0000313" key="2">
    <source>
        <dbReference type="EMBL" id="KXH42586.1"/>
    </source>
</evidence>
<dbReference type="Proteomes" id="UP000070328">
    <property type="component" value="Unassembled WGS sequence"/>
</dbReference>
<dbReference type="PANTHER" id="PTHR36848:SF2">
    <property type="entry name" value="SECRETED PROTEIN"/>
    <property type="match status" value="1"/>
</dbReference>
<dbReference type="SUPFAM" id="SSF49785">
    <property type="entry name" value="Galactose-binding domain-like"/>
    <property type="match status" value="1"/>
</dbReference>
<evidence type="ECO:0000256" key="1">
    <source>
        <dbReference type="SAM" id="SignalP"/>
    </source>
</evidence>
<keyword evidence="3" id="KW-1185">Reference proteome</keyword>
<dbReference type="EMBL" id="JFBX01000296">
    <property type="protein sequence ID" value="KXH42586.1"/>
    <property type="molecule type" value="Genomic_DNA"/>
</dbReference>